<sequence>MEKGCASGAQDSLNSLNFGKKIYFEDVGSGVQAKTGCGPSPVVAFGLPPPVPAKKGRGGGVQGGQPPRCQVEGCQIDLSDSKAYYSRHKVCGMHSKFRKVIVAGLEQRFCQQCSRFHQLSEFDQGKRSCRRRLAGHNERRRKPPPGSPFSTRYGNFSSSIFETHGRNGGFVMDFSLYPSPSGRTLWPNMLSSERGLGNQVTVTSKFLPPWHSNPDNPPSILLQGSTTSASYPGPGLSSGSFSGVSDSVCARSLLSNQPWGSRNIPSSPGLNTLYGANGTSVVQPSVAHGTPFGNFLSLPWGFKDNQASTDLGSHPANSQYSSELETARQGGGQFHELELSTGYTSSVEHMHWSH</sequence>
<proteinExistence type="predicted"/>
<evidence type="ECO:0000256" key="2">
    <source>
        <dbReference type="ARBA" id="ARBA00022723"/>
    </source>
</evidence>
<evidence type="ECO:0000256" key="4">
    <source>
        <dbReference type="ARBA" id="ARBA00022833"/>
    </source>
</evidence>
<keyword evidence="6" id="KW-0238">DNA-binding</keyword>
<comment type="subcellular location">
    <subcellularLocation>
        <location evidence="1">Nucleus</location>
    </subcellularLocation>
</comment>
<dbReference type="Proteomes" id="UP000594638">
    <property type="component" value="Unassembled WGS sequence"/>
</dbReference>
<evidence type="ECO:0000256" key="7">
    <source>
        <dbReference type="ARBA" id="ARBA00023163"/>
    </source>
</evidence>
<evidence type="ECO:0000313" key="14">
    <source>
        <dbReference type="Proteomes" id="UP000594638"/>
    </source>
</evidence>
<evidence type="ECO:0000313" key="13">
    <source>
        <dbReference type="EMBL" id="CAA3015089.1"/>
    </source>
</evidence>
<dbReference type="GO" id="GO:0003677">
    <property type="term" value="F:DNA binding"/>
    <property type="evidence" value="ECO:0007669"/>
    <property type="project" value="UniProtKB-KW"/>
</dbReference>
<name>A0A8S0UI45_OLEEU</name>
<dbReference type="GO" id="GO:0008270">
    <property type="term" value="F:zinc ion binding"/>
    <property type="evidence" value="ECO:0007669"/>
    <property type="project" value="UniProtKB-KW"/>
</dbReference>
<evidence type="ECO:0000256" key="8">
    <source>
        <dbReference type="ARBA" id="ARBA00023242"/>
    </source>
</evidence>
<keyword evidence="7" id="KW-0804">Transcription</keyword>
<dbReference type="EMBL" id="CACTIH010007524">
    <property type="protein sequence ID" value="CAA3015089.1"/>
    <property type="molecule type" value="Genomic_DNA"/>
</dbReference>
<comment type="function">
    <text evidence="9">Probable transcriptional factor. Binds to the promoter of the SQUAMOSA gene.</text>
</comment>
<comment type="caution">
    <text evidence="13">The sequence shown here is derived from an EMBL/GenBank/DDBJ whole genome shotgun (WGS) entry which is preliminary data.</text>
</comment>
<dbReference type="PANTHER" id="PTHR31251:SF191">
    <property type="entry name" value="SBP-TYPE DOMAIN-CONTAINING PROTEIN"/>
    <property type="match status" value="1"/>
</dbReference>
<keyword evidence="2" id="KW-0479">Metal-binding</keyword>
<feature type="region of interest" description="Disordered" evidence="11">
    <location>
        <begin position="132"/>
        <end position="153"/>
    </location>
</feature>
<keyword evidence="14" id="KW-1185">Reference proteome</keyword>
<dbReference type="Gene3D" id="4.10.1100.10">
    <property type="entry name" value="Transcription factor, SBP-box domain"/>
    <property type="match status" value="1"/>
</dbReference>
<accession>A0A8S0UI45</accession>
<gene>
    <name evidence="13" type="ORF">OLEA9_A045258</name>
</gene>
<reference evidence="13 14" key="1">
    <citation type="submission" date="2019-12" db="EMBL/GenBank/DDBJ databases">
        <authorList>
            <person name="Alioto T."/>
            <person name="Alioto T."/>
            <person name="Gomez Garrido J."/>
        </authorList>
    </citation>
    <scope>NUCLEOTIDE SEQUENCE [LARGE SCALE GENOMIC DNA]</scope>
</reference>
<feature type="compositionally biased region" description="Basic residues" evidence="11">
    <location>
        <begin position="132"/>
        <end position="143"/>
    </location>
</feature>
<evidence type="ECO:0000256" key="11">
    <source>
        <dbReference type="SAM" id="MobiDB-lite"/>
    </source>
</evidence>
<keyword evidence="5" id="KW-0805">Transcription regulation</keyword>
<evidence type="ECO:0000256" key="6">
    <source>
        <dbReference type="ARBA" id="ARBA00023125"/>
    </source>
</evidence>
<keyword evidence="8" id="KW-0539">Nucleus</keyword>
<organism evidence="13 14">
    <name type="scientific">Olea europaea subsp. europaea</name>
    <dbReference type="NCBI Taxonomy" id="158383"/>
    <lineage>
        <taxon>Eukaryota</taxon>
        <taxon>Viridiplantae</taxon>
        <taxon>Streptophyta</taxon>
        <taxon>Embryophyta</taxon>
        <taxon>Tracheophyta</taxon>
        <taxon>Spermatophyta</taxon>
        <taxon>Magnoliopsida</taxon>
        <taxon>eudicotyledons</taxon>
        <taxon>Gunneridae</taxon>
        <taxon>Pentapetalae</taxon>
        <taxon>asterids</taxon>
        <taxon>lamiids</taxon>
        <taxon>Lamiales</taxon>
        <taxon>Oleaceae</taxon>
        <taxon>Oleeae</taxon>
        <taxon>Olea</taxon>
    </lineage>
</organism>
<evidence type="ECO:0000259" key="12">
    <source>
        <dbReference type="PROSITE" id="PS51141"/>
    </source>
</evidence>
<feature type="domain" description="SBP-type" evidence="12">
    <location>
        <begin position="66"/>
        <end position="143"/>
    </location>
</feature>
<feature type="region of interest" description="Disordered" evidence="11">
    <location>
        <begin position="210"/>
        <end position="234"/>
    </location>
</feature>
<protein>
    <submittedName>
        <fullName evidence="13">Squamosa promoter-binding 9</fullName>
    </submittedName>
</protein>
<keyword evidence="3 10" id="KW-0863">Zinc-finger</keyword>
<evidence type="ECO:0000256" key="9">
    <source>
        <dbReference type="ARBA" id="ARBA00056472"/>
    </source>
</evidence>
<dbReference type="Gramene" id="OE9A045258T1">
    <property type="protein sequence ID" value="OE9A045258C1"/>
    <property type="gene ID" value="OE9A045258"/>
</dbReference>
<evidence type="ECO:0000256" key="10">
    <source>
        <dbReference type="PROSITE-ProRule" id="PRU00470"/>
    </source>
</evidence>
<dbReference type="AlphaFoldDB" id="A0A8S0UI45"/>
<dbReference type="PANTHER" id="PTHR31251">
    <property type="entry name" value="SQUAMOSA PROMOTER-BINDING-LIKE PROTEIN 4"/>
    <property type="match status" value="1"/>
</dbReference>
<evidence type="ECO:0000256" key="3">
    <source>
        <dbReference type="ARBA" id="ARBA00022771"/>
    </source>
</evidence>
<dbReference type="InterPro" id="IPR044817">
    <property type="entry name" value="SBP-like"/>
</dbReference>
<dbReference type="OrthoDB" id="514967at2759"/>
<dbReference type="FunFam" id="4.10.1100.10:FF:000001">
    <property type="entry name" value="Squamosa promoter-binding-like protein 14"/>
    <property type="match status" value="1"/>
</dbReference>
<dbReference type="SUPFAM" id="SSF103612">
    <property type="entry name" value="SBT domain"/>
    <property type="match status" value="1"/>
</dbReference>
<dbReference type="Pfam" id="PF03110">
    <property type="entry name" value="SBP"/>
    <property type="match status" value="1"/>
</dbReference>
<dbReference type="InterPro" id="IPR036893">
    <property type="entry name" value="SBP_sf"/>
</dbReference>
<dbReference type="GO" id="GO:0005634">
    <property type="term" value="C:nucleus"/>
    <property type="evidence" value="ECO:0007669"/>
    <property type="project" value="UniProtKB-SubCell"/>
</dbReference>
<evidence type="ECO:0000256" key="1">
    <source>
        <dbReference type="ARBA" id="ARBA00004123"/>
    </source>
</evidence>
<keyword evidence="4" id="KW-0862">Zinc</keyword>
<dbReference type="InterPro" id="IPR004333">
    <property type="entry name" value="SBP_dom"/>
</dbReference>
<evidence type="ECO:0000256" key="5">
    <source>
        <dbReference type="ARBA" id="ARBA00023015"/>
    </source>
</evidence>
<dbReference type="PROSITE" id="PS51141">
    <property type="entry name" value="ZF_SBP"/>
    <property type="match status" value="1"/>
</dbReference>